<name>A0A1I8GIG9_9PLAT</name>
<dbReference type="GO" id="GO:0005737">
    <property type="term" value="C:cytoplasm"/>
    <property type="evidence" value="ECO:0007669"/>
    <property type="project" value="InterPro"/>
</dbReference>
<evidence type="ECO:0000313" key="2">
    <source>
        <dbReference type="Proteomes" id="UP000095280"/>
    </source>
</evidence>
<dbReference type="InterPro" id="IPR011539">
    <property type="entry name" value="RHD_DNA_bind_dom"/>
</dbReference>
<accession>A0A1I8GIG9</accession>
<evidence type="ECO:0000313" key="3">
    <source>
        <dbReference type="WBParaSite" id="maker-uti_cns_0002125-snap-gene-0.9-mRNA-1"/>
    </source>
</evidence>
<dbReference type="InterPro" id="IPR000451">
    <property type="entry name" value="NFkB/Dor"/>
</dbReference>
<dbReference type="GO" id="GO:0000981">
    <property type="term" value="F:DNA-binding transcription factor activity, RNA polymerase II-specific"/>
    <property type="evidence" value="ECO:0007669"/>
    <property type="project" value="TreeGrafter"/>
</dbReference>
<dbReference type="PROSITE" id="PS50254">
    <property type="entry name" value="REL_2"/>
    <property type="match status" value="2"/>
</dbReference>
<dbReference type="WBParaSite" id="maker-uti_cns_0002125-snap-gene-0.9-mRNA-1">
    <property type="protein sequence ID" value="maker-uti_cns_0002125-snap-gene-0.9-mRNA-1"/>
    <property type="gene ID" value="maker-uti_cns_0002125-snap-gene-0.9"/>
</dbReference>
<evidence type="ECO:0000259" key="1">
    <source>
        <dbReference type="PROSITE" id="PS50254"/>
    </source>
</evidence>
<feature type="domain" description="RHD" evidence="1">
    <location>
        <begin position="229"/>
        <end position="414"/>
    </location>
</feature>
<sequence>MDIERAMELRRANVPSLPDAVESSKVEYTSRSMGSIRLAISLQFTDTRGMHWWQSTVYSDPINDDKQKKSIAVERLNPAEVPLTGGSLVAILTKTPTTGINKTDIKVDLQTLHGQSSAGSASAESTGSLRNFHLLVVRTPDMTSITRNDRLKCRLTVRSNGFESEDLEIVFFGKECGNVGSAELTQTHVVDVLMIFERLARLHWRPEVELFSGSESVHLLDALDQPADVQIPTLTIEEQPARFYRFRYESEIEKDSGRVGGLLLGRSSTDGNKSFMRVRVSDINPAVHSQLQLTVCTVSAEEKAPHPYYLHGNHCSNGYFQLNKSVTSKDFWDVSFDRLAVIRVTKQKNKNSEKDMEARRNNLPAFLHCKDYATDKLNEIRLVFCLEFTDTNGQNWQLNNPEFSDKISSAKEKKNIEITCLNPVEVPIEGRCTIAIHSSNPTTGIPMRDVKVHFIVTNVDTKQKAVYVRDVDAMKKVTMQQLQIHSPALGQQQLAGGYAKHLLSYEPDRNPMIAATSTQALLSLKELQPPSLTIEEQPARFYRFRYESEIEKDSGRVRGLLLGRSSTDGNKSFMRVRVSDIDPAVHSQLQLTVCTVSAEEKAPHPYYLHGDHCSDGYFQLKKSVDPLRDSGGEWEITFERLAVICLLKKTKKYIEDGMEARRRNVPQLPNCPTAPSTQYTTKNFGRIRLAFSLSFVDFFGREGQLSTVFSDPISPELL</sequence>
<dbReference type="GO" id="GO:0000978">
    <property type="term" value="F:RNA polymerase II cis-regulatory region sequence-specific DNA binding"/>
    <property type="evidence" value="ECO:0007669"/>
    <property type="project" value="TreeGrafter"/>
</dbReference>
<dbReference type="InterPro" id="IPR008967">
    <property type="entry name" value="p53-like_TF_DNA-bd_sf"/>
</dbReference>
<feature type="domain" description="RHD" evidence="1">
    <location>
        <begin position="527"/>
        <end position="713"/>
    </location>
</feature>
<dbReference type="Proteomes" id="UP000095280">
    <property type="component" value="Unplaced"/>
</dbReference>
<proteinExistence type="predicted"/>
<organism evidence="2 3">
    <name type="scientific">Macrostomum lignano</name>
    <dbReference type="NCBI Taxonomy" id="282301"/>
    <lineage>
        <taxon>Eukaryota</taxon>
        <taxon>Metazoa</taxon>
        <taxon>Spiralia</taxon>
        <taxon>Lophotrochozoa</taxon>
        <taxon>Platyhelminthes</taxon>
        <taxon>Rhabditophora</taxon>
        <taxon>Macrostomorpha</taxon>
        <taxon>Macrostomida</taxon>
        <taxon>Macrostomidae</taxon>
        <taxon>Macrostomum</taxon>
    </lineage>
</organism>
<dbReference type="Pfam" id="PF00554">
    <property type="entry name" value="RHD_DNA_bind"/>
    <property type="match status" value="2"/>
</dbReference>
<keyword evidence="2" id="KW-1185">Reference proteome</keyword>
<dbReference type="InterPro" id="IPR037059">
    <property type="entry name" value="RHD_DNA_bind_dom_sf"/>
</dbReference>
<dbReference type="AlphaFoldDB" id="A0A1I8GIG9"/>
<protein>
    <submittedName>
        <fullName evidence="3">RHD domain-containing protein</fullName>
    </submittedName>
</protein>
<dbReference type="Gene3D" id="2.60.40.340">
    <property type="entry name" value="Rel homology domain (RHD), DNA-binding domain"/>
    <property type="match status" value="2"/>
</dbReference>
<dbReference type="PANTHER" id="PTHR24169:SF25">
    <property type="entry name" value="DORSAL-RELATED IMMUNITY FACTOR DIF-RELATED"/>
    <property type="match status" value="1"/>
</dbReference>
<dbReference type="PANTHER" id="PTHR24169">
    <property type="entry name" value="NUCLEAR FACTOR NF-KAPPA-B PROTEIN"/>
    <property type="match status" value="1"/>
</dbReference>
<reference evidence="3" key="1">
    <citation type="submission" date="2016-11" db="UniProtKB">
        <authorList>
            <consortium name="WormBaseParasite"/>
        </authorList>
    </citation>
    <scope>IDENTIFICATION</scope>
</reference>
<dbReference type="SUPFAM" id="SSF49417">
    <property type="entry name" value="p53-like transcription factors"/>
    <property type="match status" value="2"/>
</dbReference>